<evidence type="ECO:0008006" key="4">
    <source>
        <dbReference type="Google" id="ProtNLM"/>
    </source>
</evidence>
<evidence type="ECO:0000313" key="2">
    <source>
        <dbReference type="EMBL" id="EFO87144.1"/>
    </source>
</evidence>
<dbReference type="EMBL" id="DS268531">
    <property type="protein sequence ID" value="EFO87144.1"/>
    <property type="molecule type" value="Genomic_DNA"/>
</dbReference>
<dbReference type="HOGENOM" id="CLU_963902_0_0_1"/>
<evidence type="ECO:0000256" key="1">
    <source>
        <dbReference type="SAM" id="SignalP"/>
    </source>
</evidence>
<dbReference type="OrthoDB" id="5908940at2759"/>
<sequence length="289" mass="33903">MFLINVVLLISTFSLFKMSDYQKFPVHKSIVITNFLQYPSPRLIAGDIHRIADLECVIAVDKRDDSSVETLIHLNESNKIKRVRARYSVGMFNETAEELKSWEGEKEANTDEFLFLKPWTVPQPDKSFTFKFGFHVSAVLGIDNIWMFNFYDALFNVENDSKMIVFKEKNNQKVRLYTHKKLMMFHSSKLSIYRNNLHNENGFIIPACVSMNMLEKCLQIAHGVQVHCSVEDLKKINQIAKLLGLKNVIKYYERQRIENLNQVKVTDQVFHSMFMRDRRHLLVRNVLMS</sequence>
<keyword evidence="1" id="KW-0732">Signal</keyword>
<gene>
    <name evidence="2" type="ORF">CRE_28961</name>
</gene>
<reference evidence="2" key="1">
    <citation type="submission" date="2007-07" db="EMBL/GenBank/DDBJ databases">
        <title>PCAP assembly of the Caenorhabditis remanei genome.</title>
        <authorList>
            <consortium name="The Caenorhabditis remanei Sequencing Consortium"/>
            <person name="Wilson R.K."/>
        </authorList>
    </citation>
    <scope>NUCLEOTIDE SEQUENCE [LARGE SCALE GENOMIC DNA]</scope>
    <source>
        <strain evidence="2">PB4641</strain>
    </source>
</reference>
<feature type="signal peptide" evidence="1">
    <location>
        <begin position="1"/>
        <end position="21"/>
    </location>
</feature>
<dbReference type="AlphaFoldDB" id="E3N5F5"/>
<keyword evidence="3" id="KW-1185">Reference proteome</keyword>
<evidence type="ECO:0000313" key="3">
    <source>
        <dbReference type="Proteomes" id="UP000008281"/>
    </source>
</evidence>
<name>E3N5F5_CAERE</name>
<feature type="chain" id="PRO_5003178059" description="BTB domain-containing protein" evidence="1">
    <location>
        <begin position="22"/>
        <end position="289"/>
    </location>
</feature>
<protein>
    <recommendedName>
        <fullName evidence="4">BTB domain-containing protein</fullName>
    </recommendedName>
</protein>
<dbReference type="InParanoid" id="E3N5F5"/>
<proteinExistence type="predicted"/>
<accession>E3N5F5</accession>
<organism evidence="3">
    <name type="scientific">Caenorhabditis remanei</name>
    <name type="common">Caenorhabditis vulgaris</name>
    <dbReference type="NCBI Taxonomy" id="31234"/>
    <lineage>
        <taxon>Eukaryota</taxon>
        <taxon>Metazoa</taxon>
        <taxon>Ecdysozoa</taxon>
        <taxon>Nematoda</taxon>
        <taxon>Chromadorea</taxon>
        <taxon>Rhabditida</taxon>
        <taxon>Rhabditina</taxon>
        <taxon>Rhabditomorpha</taxon>
        <taxon>Rhabditoidea</taxon>
        <taxon>Rhabditidae</taxon>
        <taxon>Peloderinae</taxon>
        <taxon>Caenorhabditis</taxon>
    </lineage>
</organism>
<dbReference type="Proteomes" id="UP000008281">
    <property type="component" value="Unassembled WGS sequence"/>
</dbReference>